<dbReference type="GO" id="GO:0046872">
    <property type="term" value="F:metal ion binding"/>
    <property type="evidence" value="ECO:0007669"/>
    <property type="project" value="UniProtKB-KW"/>
</dbReference>
<dbReference type="VEuPathDB" id="MicrosporidiaDB:NBO_386g0013"/>
<proteinExistence type="inferred from homology"/>
<gene>
    <name evidence="6" type="primary">ARL2</name>
    <name evidence="6" type="ORF">NBO_386g0013</name>
</gene>
<dbReference type="InterPro" id="IPR005225">
    <property type="entry name" value="Small_GTP-bd"/>
</dbReference>
<keyword evidence="4" id="KW-0460">Magnesium</keyword>
<sequence>MTFSKIIKEIKRNSQEIKIVVVGLDNAGKTTIINSLFNKSIDNVSPTFGYTINLYNYKDVLVQVLDIGGQSLFREYWDSYFDKADGIIFVYDLSLDKEISQKYLKEIIKNSDIPILILGNKVDLINQNAESLFVDSRIFKLKCSGLKKINLEKGMDWLVGECKKRSF</sequence>
<dbReference type="GO" id="GO:0005525">
    <property type="term" value="F:GTP binding"/>
    <property type="evidence" value="ECO:0007669"/>
    <property type="project" value="UniProtKB-KW"/>
</dbReference>
<name>R0KPM4_NOSB1</name>
<feature type="binding site" evidence="3">
    <location>
        <begin position="120"/>
        <end position="123"/>
    </location>
    <ligand>
        <name>GTP</name>
        <dbReference type="ChEBI" id="CHEBI:37565"/>
    </ligand>
</feature>
<evidence type="ECO:0000256" key="1">
    <source>
        <dbReference type="ARBA" id="ARBA00022741"/>
    </source>
</evidence>
<dbReference type="Pfam" id="PF00025">
    <property type="entry name" value="Arf"/>
    <property type="match status" value="1"/>
</dbReference>
<keyword evidence="2 3" id="KW-0342">GTP-binding</keyword>
<feature type="binding site" evidence="4">
    <location>
        <position position="30"/>
    </location>
    <ligand>
        <name>Mg(2+)</name>
        <dbReference type="ChEBI" id="CHEBI:18420"/>
    </ligand>
</feature>
<dbReference type="SUPFAM" id="SSF52540">
    <property type="entry name" value="P-loop containing nucleoside triphosphate hydrolases"/>
    <property type="match status" value="1"/>
</dbReference>
<dbReference type="NCBIfam" id="TIGR00231">
    <property type="entry name" value="small_GTP"/>
    <property type="match status" value="1"/>
</dbReference>
<keyword evidence="1 3" id="KW-0547">Nucleotide-binding</keyword>
<dbReference type="EMBL" id="KB909294">
    <property type="protein sequence ID" value="EOB12656.1"/>
    <property type="molecule type" value="Genomic_DNA"/>
</dbReference>
<dbReference type="Gene3D" id="3.40.50.300">
    <property type="entry name" value="P-loop containing nucleotide triphosphate hydrolases"/>
    <property type="match status" value="1"/>
</dbReference>
<evidence type="ECO:0000313" key="7">
    <source>
        <dbReference type="Proteomes" id="UP000016927"/>
    </source>
</evidence>
<dbReference type="STRING" id="578461.R0KPM4"/>
<dbReference type="SMART" id="SM00178">
    <property type="entry name" value="SAR"/>
    <property type="match status" value="1"/>
</dbReference>
<dbReference type="HOGENOM" id="CLU_040729_12_4_1"/>
<evidence type="ECO:0000313" key="6">
    <source>
        <dbReference type="EMBL" id="EOB12656.1"/>
    </source>
</evidence>
<dbReference type="PRINTS" id="PR00328">
    <property type="entry name" value="SAR1GTPBP"/>
</dbReference>
<accession>R0KPM4</accession>
<dbReference type="PROSITE" id="PS51417">
    <property type="entry name" value="ARF"/>
    <property type="match status" value="1"/>
</dbReference>
<dbReference type="GO" id="GO:0003924">
    <property type="term" value="F:GTPase activity"/>
    <property type="evidence" value="ECO:0007669"/>
    <property type="project" value="InterPro"/>
</dbReference>
<dbReference type="InterPro" id="IPR006689">
    <property type="entry name" value="Small_GTPase_ARF/SAR"/>
</dbReference>
<evidence type="ECO:0000256" key="4">
    <source>
        <dbReference type="PIRSR" id="PIRSR606689-2"/>
    </source>
</evidence>
<reference evidence="6 7" key="1">
    <citation type="journal article" date="2013" name="BMC Genomics">
        <title>Comparative genomics of parasitic silkworm microsporidia reveal an association between genome expansion and host adaptation.</title>
        <authorList>
            <person name="Pan G."/>
            <person name="Xu J."/>
            <person name="Li T."/>
            <person name="Xia Q."/>
            <person name="Liu S.L."/>
            <person name="Zhang G."/>
            <person name="Li S."/>
            <person name="Li C."/>
            <person name="Liu H."/>
            <person name="Yang L."/>
            <person name="Liu T."/>
            <person name="Zhang X."/>
            <person name="Wu Z."/>
            <person name="Fan W."/>
            <person name="Dang X."/>
            <person name="Xiang H."/>
            <person name="Tao M."/>
            <person name="Li Y."/>
            <person name="Hu J."/>
            <person name="Li Z."/>
            <person name="Lin L."/>
            <person name="Luo J."/>
            <person name="Geng L."/>
            <person name="Wang L."/>
            <person name="Long M."/>
            <person name="Wan Y."/>
            <person name="He N."/>
            <person name="Zhang Z."/>
            <person name="Lu C."/>
            <person name="Keeling P.J."/>
            <person name="Wang J."/>
            <person name="Xiang Z."/>
            <person name="Zhou Z."/>
        </authorList>
    </citation>
    <scope>NUCLEOTIDE SEQUENCE [LARGE SCALE GENOMIC DNA]</scope>
    <source>
        <strain evidence="7">CQ1 / CVCC 102059</strain>
    </source>
</reference>
<feature type="binding site" evidence="4">
    <location>
        <position position="47"/>
    </location>
    <ligand>
        <name>Mg(2+)</name>
        <dbReference type="ChEBI" id="CHEBI:18420"/>
    </ligand>
</feature>
<dbReference type="PROSITE" id="PS51419">
    <property type="entry name" value="RAB"/>
    <property type="match status" value="1"/>
</dbReference>
<dbReference type="PANTHER" id="PTHR45697">
    <property type="entry name" value="ADP-RIBOSYLATION FACTOR-LIKE PROTEIN 2-RELATED"/>
    <property type="match status" value="1"/>
</dbReference>
<comment type="similarity">
    <text evidence="5">Belongs to the small GTPase superfamily. Arf family.</text>
</comment>
<dbReference type="Proteomes" id="UP000016927">
    <property type="component" value="Unassembled WGS sequence"/>
</dbReference>
<organism evidence="6 7">
    <name type="scientific">Nosema bombycis (strain CQ1 / CVCC 102059)</name>
    <name type="common">Microsporidian parasite</name>
    <name type="synonym">Pebrine of silkworm</name>
    <dbReference type="NCBI Taxonomy" id="578461"/>
    <lineage>
        <taxon>Eukaryota</taxon>
        <taxon>Fungi</taxon>
        <taxon>Fungi incertae sedis</taxon>
        <taxon>Microsporidia</taxon>
        <taxon>Nosematidae</taxon>
        <taxon>Nosema</taxon>
    </lineage>
</organism>
<dbReference type="OrthoDB" id="2011769at2759"/>
<dbReference type="AlphaFoldDB" id="R0KPM4"/>
<dbReference type="InterPro" id="IPR027417">
    <property type="entry name" value="P-loop_NTPase"/>
</dbReference>
<keyword evidence="4" id="KW-0479">Metal-binding</keyword>
<feature type="binding site" evidence="3">
    <location>
        <position position="69"/>
    </location>
    <ligand>
        <name>GTP</name>
        <dbReference type="ChEBI" id="CHEBI:37565"/>
    </ligand>
</feature>
<dbReference type="SMART" id="SM00175">
    <property type="entry name" value="RAB"/>
    <property type="match status" value="1"/>
</dbReference>
<dbReference type="SMART" id="SM00173">
    <property type="entry name" value="RAS"/>
    <property type="match status" value="1"/>
</dbReference>
<feature type="binding site" evidence="3">
    <location>
        <begin position="23"/>
        <end position="30"/>
    </location>
    <ligand>
        <name>GTP</name>
        <dbReference type="ChEBI" id="CHEBI:37565"/>
    </ligand>
</feature>
<keyword evidence="7" id="KW-1185">Reference proteome</keyword>
<protein>
    <submittedName>
        <fullName evidence="6">ADP-ribosylation factor-like protein 2</fullName>
    </submittedName>
</protein>
<dbReference type="InterPro" id="IPR044612">
    <property type="entry name" value="ARL2/3"/>
</dbReference>
<evidence type="ECO:0000256" key="2">
    <source>
        <dbReference type="ARBA" id="ARBA00023134"/>
    </source>
</evidence>
<evidence type="ECO:0000256" key="3">
    <source>
        <dbReference type="PIRSR" id="PIRSR606689-1"/>
    </source>
</evidence>
<evidence type="ECO:0000256" key="5">
    <source>
        <dbReference type="RuleBase" id="RU003925"/>
    </source>
</evidence>
<dbReference type="OMA" id="EGMEWVC"/>
<dbReference type="SMART" id="SM00177">
    <property type="entry name" value="ARF"/>
    <property type="match status" value="1"/>
</dbReference>